<evidence type="ECO:0000256" key="3">
    <source>
        <dbReference type="ARBA" id="ARBA00022676"/>
    </source>
</evidence>
<dbReference type="GO" id="GO:0009103">
    <property type="term" value="P:lipopolysaccharide biosynthetic process"/>
    <property type="evidence" value="ECO:0007669"/>
    <property type="project" value="UniProtKB-ARBA"/>
</dbReference>
<evidence type="ECO:0000313" key="11">
    <source>
        <dbReference type="Proteomes" id="UP000253741"/>
    </source>
</evidence>
<dbReference type="InterPro" id="IPR050297">
    <property type="entry name" value="LipidA_mod_glycosyltrf_83"/>
</dbReference>
<dbReference type="EMBL" id="QQNA01000183">
    <property type="protein sequence ID" value="RDG36002.1"/>
    <property type="molecule type" value="Genomic_DNA"/>
</dbReference>
<evidence type="ECO:0000256" key="8">
    <source>
        <dbReference type="SAM" id="Phobius"/>
    </source>
</evidence>
<evidence type="ECO:0000256" key="6">
    <source>
        <dbReference type="ARBA" id="ARBA00022989"/>
    </source>
</evidence>
<keyword evidence="4" id="KW-0808">Transferase</keyword>
<evidence type="ECO:0000256" key="1">
    <source>
        <dbReference type="ARBA" id="ARBA00004651"/>
    </source>
</evidence>
<dbReference type="PANTHER" id="PTHR33908:SF3">
    <property type="entry name" value="UNDECAPRENYL PHOSPHATE-ALPHA-4-AMINO-4-DEOXY-L-ARABINOSE ARABINOSYL TRANSFERASE"/>
    <property type="match status" value="1"/>
</dbReference>
<comment type="caution">
    <text evidence="10">The sequence shown here is derived from an EMBL/GenBank/DDBJ whole genome shotgun (WGS) entry which is preliminary data.</text>
</comment>
<dbReference type="GO" id="GO:0005886">
    <property type="term" value="C:plasma membrane"/>
    <property type="evidence" value="ECO:0007669"/>
    <property type="project" value="UniProtKB-SubCell"/>
</dbReference>
<feature type="transmembrane region" description="Helical" evidence="8">
    <location>
        <begin position="223"/>
        <end position="244"/>
    </location>
</feature>
<evidence type="ECO:0000256" key="7">
    <source>
        <dbReference type="ARBA" id="ARBA00023136"/>
    </source>
</evidence>
<keyword evidence="2" id="KW-1003">Cell membrane</keyword>
<comment type="subcellular location">
    <subcellularLocation>
        <location evidence="1">Cell membrane</location>
        <topology evidence="1">Multi-pass membrane protein</topology>
    </subcellularLocation>
</comment>
<evidence type="ECO:0000259" key="9">
    <source>
        <dbReference type="Pfam" id="PF13231"/>
    </source>
</evidence>
<gene>
    <name evidence="10" type="ORF">DVH02_22380</name>
</gene>
<feature type="transmembrane region" description="Helical" evidence="8">
    <location>
        <begin position="320"/>
        <end position="339"/>
    </location>
</feature>
<evidence type="ECO:0000256" key="5">
    <source>
        <dbReference type="ARBA" id="ARBA00022692"/>
    </source>
</evidence>
<keyword evidence="6 8" id="KW-1133">Transmembrane helix</keyword>
<organism evidence="10 11">
    <name type="scientific">Streptomyces corynorhini</name>
    <dbReference type="NCBI Taxonomy" id="2282652"/>
    <lineage>
        <taxon>Bacteria</taxon>
        <taxon>Bacillati</taxon>
        <taxon>Actinomycetota</taxon>
        <taxon>Actinomycetes</taxon>
        <taxon>Kitasatosporales</taxon>
        <taxon>Streptomycetaceae</taxon>
        <taxon>Streptomyces</taxon>
    </lineage>
</organism>
<keyword evidence="11" id="KW-1185">Reference proteome</keyword>
<feature type="transmembrane region" description="Helical" evidence="8">
    <location>
        <begin position="31"/>
        <end position="50"/>
    </location>
</feature>
<name>A0A370B5R1_9ACTN</name>
<keyword evidence="3" id="KW-0328">Glycosyltransferase</keyword>
<dbReference type="PANTHER" id="PTHR33908">
    <property type="entry name" value="MANNOSYLTRANSFERASE YKCB-RELATED"/>
    <property type="match status" value="1"/>
</dbReference>
<dbReference type="Proteomes" id="UP000253741">
    <property type="component" value="Unassembled WGS sequence"/>
</dbReference>
<proteinExistence type="predicted"/>
<evidence type="ECO:0000256" key="4">
    <source>
        <dbReference type="ARBA" id="ARBA00022679"/>
    </source>
</evidence>
<feature type="transmembrane region" description="Helical" evidence="8">
    <location>
        <begin position="351"/>
        <end position="367"/>
    </location>
</feature>
<evidence type="ECO:0000256" key="2">
    <source>
        <dbReference type="ARBA" id="ARBA00022475"/>
    </source>
</evidence>
<dbReference type="RefSeq" id="WP_114625611.1">
    <property type="nucleotide sequence ID" value="NZ_QQNA01000183.1"/>
</dbReference>
<dbReference type="GO" id="GO:0016763">
    <property type="term" value="F:pentosyltransferase activity"/>
    <property type="evidence" value="ECO:0007669"/>
    <property type="project" value="TreeGrafter"/>
</dbReference>
<dbReference type="GO" id="GO:0010041">
    <property type="term" value="P:response to iron(III) ion"/>
    <property type="evidence" value="ECO:0007669"/>
    <property type="project" value="TreeGrafter"/>
</dbReference>
<sequence length="542" mass="57053">MSVDERVPAAPRTAAPPVSVPVCPRASRRTGAVVVIAPALLTVALGLWGIRRQNSMWGDEAVTYQLAHRDLSQIWRTAQHVDLVHALHYALMHEIFGLFGGGLMTLRLPSVLAMSVAAAGVGLLGLRLAGPRAGLMAGLLFPLLPQVQQYAQEGRSYALVCALVTWATYALVTSAAQPARWRWALYGSTMLLACLLHEFAVLALAAHAVTLITSRTPRPVRRAWTVTATCVVAGLLPLAIVSAGQSGQVAWIGRPPLVRLLGFLAMAAVGVACARAPLGVRGTLGVGAPLGARWALGVKAPLGARGALGARGTLGGRGSVGLAALALPVLVLPGLLLLIASPLKPLFVDRYVLYSSIGFALLLGAWTDHFLRLRPSSRAVWVAAVVALAALVPSSLHLRTPQARSTDVVAIGAAVGKEGRPGDGLLYLSGRHRVWTEANAQDTRFLTDLALARDPVSSNTLAGIELPAQDIAARMLEFDRIVAVRAPADAHSPSDPREEAKASTLRRFFHEYGTTHVVGARVTVYVRDPGLSPTAAPGSGRP</sequence>
<protein>
    <recommendedName>
        <fullName evidence="9">Glycosyltransferase RgtA/B/C/D-like domain-containing protein</fullName>
    </recommendedName>
</protein>
<reference evidence="10 11" key="1">
    <citation type="submission" date="2018-07" db="EMBL/GenBank/DDBJ databases">
        <title>Streptomyces species from bats.</title>
        <authorList>
            <person name="Dunlap C."/>
        </authorList>
    </citation>
    <scope>NUCLEOTIDE SEQUENCE [LARGE SCALE GENOMIC DNA]</scope>
    <source>
        <strain evidence="10 11">AC230</strain>
    </source>
</reference>
<evidence type="ECO:0000313" key="10">
    <source>
        <dbReference type="EMBL" id="RDG36002.1"/>
    </source>
</evidence>
<keyword evidence="7 8" id="KW-0472">Membrane</keyword>
<feature type="transmembrane region" description="Helical" evidence="8">
    <location>
        <begin position="183"/>
        <end position="211"/>
    </location>
</feature>
<dbReference type="OrthoDB" id="5318634at2"/>
<feature type="domain" description="Glycosyltransferase RgtA/B/C/D-like" evidence="9">
    <location>
        <begin position="91"/>
        <end position="232"/>
    </location>
</feature>
<dbReference type="Pfam" id="PF13231">
    <property type="entry name" value="PMT_2"/>
    <property type="match status" value="1"/>
</dbReference>
<dbReference type="AlphaFoldDB" id="A0A370B5R1"/>
<feature type="transmembrane region" description="Helical" evidence="8">
    <location>
        <begin position="256"/>
        <end position="274"/>
    </location>
</feature>
<keyword evidence="5 8" id="KW-0812">Transmembrane</keyword>
<feature type="transmembrane region" description="Helical" evidence="8">
    <location>
        <begin position="156"/>
        <end position="177"/>
    </location>
</feature>
<accession>A0A370B5R1</accession>
<dbReference type="InterPro" id="IPR038731">
    <property type="entry name" value="RgtA/B/C-like"/>
</dbReference>
<feature type="transmembrane region" description="Helical" evidence="8">
    <location>
        <begin position="379"/>
        <end position="398"/>
    </location>
</feature>
<feature type="transmembrane region" description="Helical" evidence="8">
    <location>
        <begin position="95"/>
        <end position="118"/>
    </location>
</feature>